<dbReference type="AlphaFoldDB" id="A0AAN9LB22"/>
<organism evidence="2 3">
    <name type="scientific">Phaseolus coccineus</name>
    <name type="common">Scarlet runner bean</name>
    <name type="synonym">Phaseolus multiflorus</name>
    <dbReference type="NCBI Taxonomy" id="3886"/>
    <lineage>
        <taxon>Eukaryota</taxon>
        <taxon>Viridiplantae</taxon>
        <taxon>Streptophyta</taxon>
        <taxon>Embryophyta</taxon>
        <taxon>Tracheophyta</taxon>
        <taxon>Spermatophyta</taxon>
        <taxon>Magnoliopsida</taxon>
        <taxon>eudicotyledons</taxon>
        <taxon>Gunneridae</taxon>
        <taxon>Pentapetalae</taxon>
        <taxon>rosids</taxon>
        <taxon>fabids</taxon>
        <taxon>Fabales</taxon>
        <taxon>Fabaceae</taxon>
        <taxon>Papilionoideae</taxon>
        <taxon>50 kb inversion clade</taxon>
        <taxon>NPAAA clade</taxon>
        <taxon>indigoferoid/millettioid clade</taxon>
        <taxon>Phaseoleae</taxon>
        <taxon>Phaseolus</taxon>
    </lineage>
</organism>
<reference evidence="2 3" key="1">
    <citation type="submission" date="2024-01" db="EMBL/GenBank/DDBJ databases">
        <title>The genomes of 5 underutilized Papilionoideae crops provide insights into root nodulation and disease resistanc.</title>
        <authorList>
            <person name="Jiang F."/>
        </authorList>
    </citation>
    <scope>NUCLEOTIDE SEQUENCE [LARGE SCALE GENOMIC DNA]</scope>
    <source>
        <strain evidence="2">JINMINGXINNONG_FW02</strain>
        <tissue evidence="2">Leaves</tissue>
    </source>
</reference>
<keyword evidence="1" id="KW-1133">Transmembrane helix</keyword>
<accession>A0AAN9LB22</accession>
<protein>
    <submittedName>
        <fullName evidence="2">Uncharacterized protein</fullName>
    </submittedName>
</protein>
<sequence>MVEIGSLECGVGMVLLAASAFYAAFRVKNSPNQVLARWLEPKFDVCYAVIVMFQFLSRLSLVSASAGSHAYVSDMGSYEICF</sequence>
<feature type="transmembrane region" description="Helical" evidence="1">
    <location>
        <begin position="6"/>
        <end position="25"/>
    </location>
</feature>
<keyword evidence="3" id="KW-1185">Reference proteome</keyword>
<dbReference type="Proteomes" id="UP001374584">
    <property type="component" value="Unassembled WGS sequence"/>
</dbReference>
<keyword evidence="1" id="KW-0472">Membrane</keyword>
<gene>
    <name evidence="2" type="ORF">VNO80_28798</name>
</gene>
<evidence type="ECO:0000313" key="3">
    <source>
        <dbReference type="Proteomes" id="UP001374584"/>
    </source>
</evidence>
<proteinExistence type="predicted"/>
<comment type="caution">
    <text evidence="2">The sequence shown here is derived from an EMBL/GenBank/DDBJ whole genome shotgun (WGS) entry which is preliminary data.</text>
</comment>
<keyword evidence="1" id="KW-0812">Transmembrane</keyword>
<name>A0AAN9LB22_PHACN</name>
<evidence type="ECO:0000313" key="2">
    <source>
        <dbReference type="EMBL" id="KAK7332051.1"/>
    </source>
</evidence>
<evidence type="ECO:0000256" key="1">
    <source>
        <dbReference type="SAM" id="Phobius"/>
    </source>
</evidence>
<dbReference type="EMBL" id="JAYMYR010000011">
    <property type="protein sequence ID" value="KAK7332051.1"/>
    <property type="molecule type" value="Genomic_DNA"/>
</dbReference>
<feature type="transmembrane region" description="Helical" evidence="1">
    <location>
        <begin position="45"/>
        <end position="66"/>
    </location>
</feature>